<organism evidence="1 2">
    <name type="scientific">Natronobacterium haloterrestre</name>
    <name type="common">Halobiforma haloterrestris</name>
    <dbReference type="NCBI Taxonomy" id="148448"/>
    <lineage>
        <taxon>Archaea</taxon>
        <taxon>Methanobacteriati</taxon>
        <taxon>Methanobacteriota</taxon>
        <taxon>Stenosarchaea group</taxon>
        <taxon>Halobacteria</taxon>
        <taxon>Halobacteriales</taxon>
        <taxon>Natrialbaceae</taxon>
        <taxon>Natronobacterium</taxon>
    </lineage>
</organism>
<evidence type="ECO:0000313" key="1">
    <source>
        <dbReference type="EMBL" id="SFB72230.1"/>
    </source>
</evidence>
<sequence>MTTDEMHHAVATRNGEIEHGLDAGEYLEFIDWLEANPEEGTVEFRASGVTEEVANRTTATIGDWVLGGEEMGEDREHVFELGLPPELEEAMAYVEPTDRYEAIEVALAGLTACINGTIVYNAIREGIDVEEVTTTVRAPVDLRVLFGIHDAERAHDMFGELEMDVKVTGDLTAEERSMVRGFPARSPVFNLVTLEHPIRPNTEIQSTA</sequence>
<dbReference type="InterPro" id="IPR036102">
    <property type="entry name" value="OsmC/Ohrsf"/>
</dbReference>
<dbReference type="RefSeq" id="WP_089784993.1">
    <property type="nucleotide sequence ID" value="NZ_FOKW01000001.1"/>
</dbReference>
<dbReference type="OrthoDB" id="260720at2157"/>
<dbReference type="Gene3D" id="3.30.300.20">
    <property type="match status" value="1"/>
</dbReference>
<dbReference type="Proteomes" id="UP000199161">
    <property type="component" value="Unassembled WGS sequence"/>
</dbReference>
<dbReference type="EMBL" id="FOKW01000001">
    <property type="protein sequence ID" value="SFB72230.1"/>
    <property type="molecule type" value="Genomic_DNA"/>
</dbReference>
<dbReference type="AlphaFoldDB" id="A0A1I1DHK3"/>
<dbReference type="PANTHER" id="PTHR35368:SF1">
    <property type="entry name" value="HYDROPEROXIDE REDUCTASE"/>
    <property type="match status" value="1"/>
</dbReference>
<proteinExistence type="predicted"/>
<dbReference type="InterPro" id="IPR003718">
    <property type="entry name" value="OsmC/Ohr_fam"/>
</dbReference>
<dbReference type="SUPFAM" id="SSF82784">
    <property type="entry name" value="OsmC-like"/>
    <property type="match status" value="1"/>
</dbReference>
<name>A0A1I1DHK3_NATHA</name>
<reference evidence="2" key="1">
    <citation type="submission" date="2016-10" db="EMBL/GenBank/DDBJ databases">
        <authorList>
            <person name="Varghese N."/>
            <person name="Submissions S."/>
        </authorList>
    </citation>
    <scope>NUCLEOTIDE SEQUENCE [LARGE SCALE GENOMIC DNA]</scope>
    <source>
        <strain evidence="2">DSM 13078</strain>
    </source>
</reference>
<protein>
    <submittedName>
        <fullName evidence="1">OsmC-like protein</fullName>
    </submittedName>
</protein>
<dbReference type="InterPro" id="IPR015946">
    <property type="entry name" value="KH_dom-like_a/b"/>
</dbReference>
<keyword evidence="2" id="KW-1185">Reference proteome</keyword>
<dbReference type="PANTHER" id="PTHR35368">
    <property type="entry name" value="HYDROPEROXIDE REDUCTASE"/>
    <property type="match status" value="1"/>
</dbReference>
<dbReference type="Pfam" id="PF02566">
    <property type="entry name" value="OsmC"/>
    <property type="match status" value="1"/>
</dbReference>
<gene>
    <name evidence="1" type="ORF">SAMN05444422_101477</name>
</gene>
<evidence type="ECO:0000313" key="2">
    <source>
        <dbReference type="Proteomes" id="UP000199161"/>
    </source>
</evidence>
<dbReference type="InterPro" id="IPR052924">
    <property type="entry name" value="OsmC/Ohr_hydroprdx_reductase"/>
</dbReference>
<accession>A0A1I1DHK3</accession>